<protein>
    <submittedName>
        <fullName evidence="2">Testis-expressed sequence 2 protein</fullName>
    </submittedName>
</protein>
<dbReference type="Proteomes" id="UP000250235">
    <property type="component" value="Unassembled WGS sequence"/>
</dbReference>
<gene>
    <name evidence="2" type="ORF">F511_36706</name>
</gene>
<dbReference type="AlphaFoldDB" id="A0A2Z7ARS0"/>
<feature type="compositionally biased region" description="Basic and acidic residues" evidence="1">
    <location>
        <begin position="1"/>
        <end position="16"/>
    </location>
</feature>
<feature type="compositionally biased region" description="Basic residues" evidence="1">
    <location>
        <begin position="24"/>
        <end position="35"/>
    </location>
</feature>
<reference evidence="2 3" key="1">
    <citation type="journal article" date="2015" name="Proc. Natl. Acad. Sci. U.S.A.">
        <title>The resurrection genome of Boea hygrometrica: A blueprint for survival of dehydration.</title>
        <authorList>
            <person name="Xiao L."/>
            <person name="Yang G."/>
            <person name="Zhang L."/>
            <person name="Yang X."/>
            <person name="Zhao S."/>
            <person name="Ji Z."/>
            <person name="Zhou Q."/>
            <person name="Hu M."/>
            <person name="Wang Y."/>
            <person name="Chen M."/>
            <person name="Xu Y."/>
            <person name="Jin H."/>
            <person name="Xiao X."/>
            <person name="Hu G."/>
            <person name="Bao F."/>
            <person name="Hu Y."/>
            <person name="Wan P."/>
            <person name="Li L."/>
            <person name="Deng X."/>
            <person name="Kuang T."/>
            <person name="Xiang C."/>
            <person name="Zhu J.K."/>
            <person name="Oliver M.J."/>
            <person name="He Y."/>
        </authorList>
    </citation>
    <scope>NUCLEOTIDE SEQUENCE [LARGE SCALE GENOMIC DNA]</scope>
    <source>
        <strain evidence="3">cv. XS01</strain>
    </source>
</reference>
<dbReference type="EMBL" id="KV012583">
    <property type="protein sequence ID" value="KZV24584.1"/>
    <property type="molecule type" value="Genomic_DNA"/>
</dbReference>
<organism evidence="2 3">
    <name type="scientific">Dorcoceras hygrometricum</name>
    <dbReference type="NCBI Taxonomy" id="472368"/>
    <lineage>
        <taxon>Eukaryota</taxon>
        <taxon>Viridiplantae</taxon>
        <taxon>Streptophyta</taxon>
        <taxon>Embryophyta</taxon>
        <taxon>Tracheophyta</taxon>
        <taxon>Spermatophyta</taxon>
        <taxon>Magnoliopsida</taxon>
        <taxon>eudicotyledons</taxon>
        <taxon>Gunneridae</taxon>
        <taxon>Pentapetalae</taxon>
        <taxon>asterids</taxon>
        <taxon>lamiids</taxon>
        <taxon>Lamiales</taxon>
        <taxon>Gesneriaceae</taxon>
        <taxon>Didymocarpoideae</taxon>
        <taxon>Trichosporeae</taxon>
        <taxon>Loxocarpinae</taxon>
        <taxon>Dorcoceras</taxon>
    </lineage>
</organism>
<accession>A0A2Z7ARS0</accession>
<proteinExistence type="predicted"/>
<name>A0A2Z7ARS0_9LAMI</name>
<sequence>MGCPDRPEQNLEEISRRNAPGKFSGRRPHGGGRRQHCVRRMAARRHAKRGISLPPCAKDDAQIACVADSHGATLARRFWPLAAHHWRNRLRKTAATGRATSATSERSRTRTCAWLRPVSRGNRHFKRAGDRGRVRLISKGIETAPAVRHAPSLTHGPNSPTITHIIGALCAASYKGNKVAPWLTAIAFGLVRARVRAVLGWVTSWEVLVRQASDVAQLDLVGRVGCKSVMPDLNGSGQPTVNSDLGRSTQIRDRQLRSGIVNSQLRSGQSTVKSDLDSQQSTQIWTANSRLRSVQSTVDSDLDSEQSTQFWTVNSQPSSGLVNSDMDWSTQLWTDQLRFQDVNSYLVMQIQIWRCKLRLAT</sequence>
<evidence type="ECO:0000256" key="1">
    <source>
        <dbReference type="SAM" id="MobiDB-lite"/>
    </source>
</evidence>
<feature type="region of interest" description="Disordered" evidence="1">
    <location>
        <begin position="1"/>
        <end position="35"/>
    </location>
</feature>
<evidence type="ECO:0000313" key="2">
    <source>
        <dbReference type="EMBL" id="KZV24584.1"/>
    </source>
</evidence>
<evidence type="ECO:0000313" key="3">
    <source>
        <dbReference type="Proteomes" id="UP000250235"/>
    </source>
</evidence>
<keyword evidence="3" id="KW-1185">Reference proteome</keyword>